<protein>
    <submittedName>
        <fullName evidence="1">Uncharacterized protein</fullName>
    </submittedName>
</protein>
<dbReference type="EMBL" id="CP092418">
    <property type="protein sequence ID" value="USD19816.1"/>
    <property type="molecule type" value="Genomic_DNA"/>
</dbReference>
<name>A0ABY4V6B6_9GAMM</name>
<gene>
    <name evidence="1" type="ORF">MJO52_12065</name>
</gene>
<reference evidence="1" key="1">
    <citation type="submission" date="2022-02" db="EMBL/GenBank/DDBJ databases">
        <title>Coral-associated bacteria.</title>
        <authorList>
            <person name="Tang K."/>
            <person name="Wang X."/>
        </authorList>
    </citation>
    <scope>NUCLEOTIDE SEQUENCE</scope>
    <source>
        <strain evidence="1">SCSIO 43006</strain>
    </source>
</reference>
<dbReference type="RefSeq" id="WP_252081910.1">
    <property type="nucleotide sequence ID" value="NZ_CP092418.1"/>
</dbReference>
<accession>A0ABY4V6B6</accession>
<evidence type="ECO:0000313" key="2">
    <source>
        <dbReference type="Proteomes" id="UP001055658"/>
    </source>
</evidence>
<proteinExistence type="predicted"/>
<sequence length="67" mass="7461">MVQQPLKLESGPTTQAADSKAVVNAVTVLVGQMELFRDLVDCDLGERFAADLFPVLQDFALWIVWPR</sequence>
<evidence type="ECO:0000313" key="1">
    <source>
        <dbReference type="EMBL" id="USD19816.1"/>
    </source>
</evidence>
<dbReference type="Proteomes" id="UP001055658">
    <property type="component" value="Chromosome"/>
</dbReference>
<organism evidence="1 2">
    <name type="scientific">Microbulbifer variabilis</name>
    <dbReference type="NCBI Taxonomy" id="266805"/>
    <lineage>
        <taxon>Bacteria</taxon>
        <taxon>Pseudomonadati</taxon>
        <taxon>Pseudomonadota</taxon>
        <taxon>Gammaproteobacteria</taxon>
        <taxon>Cellvibrionales</taxon>
        <taxon>Microbulbiferaceae</taxon>
        <taxon>Microbulbifer</taxon>
    </lineage>
</organism>
<keyword evidence="2" id="KW-1185">Reference proteome</keyword>